<dbReference type="STRING" id="1035707.SAMN05216552_100676"/>
<proteinExistence type="predicted"/>
<name>A0A1I7HNS7_9BURK</name>
<evidence type="ECO:0000313" key="1">
    <source>
        <dbReference type="EMBL" id="SFU62385.1"/>
    </source>
</evidence>
<dbReference type="RefSeq" id="WP_093555088.1">
    <property type="nucleotide sequence ID" value="NZ_FPBO01000006.1"/>
</dbReference>
<dbReference type="Proteomes" id="UP000199391">
    <property type="component" value="Unassembled WGS sequence"/>
</dbReference>
<dbReference type="AlphaFoldDB" id="A0A1I7HNS7"/>
<dbReference type="EMBL" id="FPBO01000006">
    <property type="protein sequence ID" value="SFU62385.1"/>
    <property type="molecule type" value="Genomic_DNA"/>
</dbReference>
<accession>A0A1I7HNS7</accession>
<protein>
    <submittedName>
        <fullName evidence="1">Uncharacterized protein</fullName>
    </submittedName>
</protein>
<organism evidence="1 2">
    <name type="scientific">Pseudoduganella namucuonensis</name>
    <dbReference type="NCBI Taxonomy" id="1035707"/>
    <lineage>
        <taxon>Bacteria</taxon>
        <taxon>Pseudomonadati</taxon>
        <taxon>Pseudomonadota</taxon>
        <taxon>Betaproteobacteria</taxon>
        <taxon>Burkholderiales</taxon>
        <taxon>Oxalobacteraceae</taxon>
        <taxon>Telluria group</taxon>
        <taxon>Pseudoduganella</taxon>
    </lineage>
</organism>
<dbReference type="OrthoDB" id="569152at2"/>
<sequence>MAISTYAVWMLSQEARALLARLARVRPFALIEPMVPAAALLPSAQAAIEAHLAQGRHDLQRMVEGYLAWLRGPAARGATAAEAQRRFTFLRLKFNAALTQFDLFNDVITQRSEHENGVWLSGLDVVSADALALPGGYYEAPPVVCYLDRGPGAAIRRARTRLPGGGDNPVAIVRVPRERMVGTSIASSLVHEVGHQGAALLDLVNSMRPVLQAMQSGASGPPVVWRLWERWISEIVADFWSLARVGVAATLGLIGVVSLPRVFVFRINPDDPHPAPWIRVKLSCAMGALLFPHPQWRRLAALWESFYPLDGLAAPQRVLLAQLQDSMPALAALVAGHRPAALRGRALAEALAVRARQPRRLAALFRLWCAMPQQMYEAAPALAFAVLGQARADGRLEPGDESVLLARLLTHWALRSTLDISALCSDAATHRGQGRPNTVAIP</sequence>
<evidence type="ECO:0000313" key="2">
    <source>
        <dbReference type="Proteomes" id="UP000199391"/>
    </source>
</evidence>
<gene>
    <name evidence="1" type="ORF">SAMN05216552_100676</name>
</gene>
<keyword evidence="2" id="KW-1185">Reference proteome</keyword>
<reference evidence="2" key="1">
    <citation type="submission" date="2016-10" db="EMBL/GenBank/DDBJ databases">
        <authorList>
            <person name="Varghese N."/>
            <person name="Submissions S."/>
        </authorList>
    </citation>
    <scope>NUCLEOTIDE SEQUENCE [LARGE SCALE GENOMIC DNA]</scope>
    <source>
        <strain evidence="2">CGMCC 1.11014</strain>
    </source>
</reference>